<keyword evidence="4" id="KW-1185">Reference proteome</keyword>
<accession>A0A2G5BCU1</accession>
<feature type="compositionally biased region" description="Basic and acidic residues" evidence="1">
    <location>
        <begin position="64"/>
        <end position="73"/>
    </location>
</feature>
<proteinExistence type="predicted"/>
<reference evidence="3 4" key="1">
    <citation type="journal article" date="2015" name="Genome Biol. Evol.">
        <title>Phylogenomic analyses indicate that early fungi evolved digesting cell walls of algal ancestors of land plants.</title>
        <authorList>
            <person name="Chang Y."/>
            <person name="Wang S."/>
            <person name="Sekimoto S."/>
            <person name="Aerts A.L."/>
            <person name="Choi C."/>
            <person name="Clum A."/>
            <person name="LaButti K.M."/>
            <person name="Lindquist E.A."/>
            <person name="Yee Ngan C."/>
            <person name="Ohm R.A."/>
            <person name="Salamov A.A."/>
            <person name="Grigoriev I.V."/>
            <person name="Spatafora J.W."/>
            <person name="Berbee M.L."/>
        </authorList>
    </citation>
    <scope>NUCLEOTIDE SEQUENCE [LARGE SCALE GENOMIC DNA]</scope>
    <source>
        <strain evidence="3 4">NRRL 1564</strain>
    </source>
</reference>
<keyword evidence="2" id="KW-1133">Transmembrane helix</keyword>
<dbReference type="EMBL" id="KZ303497">
    <property type="protein sequence ID" value="PIA16821.1"/>
    <property type="molecule type" value="Genomic_DNA"/>
</dbReference>
<evidence type="ECO:0000313" key="3">
    <source>
        <dbReference type="EMBL" id="PIA16821.1"/>
    </source>
</evidence>
<evidence type="ECO:0000313" key="4">
    <source>
        <dbReference type="Proteomes" id="UP000242474"/>
    </source>
</evidence>
<protein>
    <submittedName>
        <fullName evidence="3">Uncharacterized protein</fullName>
    </submittedName>
</protein>
<dbReference type="Proteomes" id="UP000242474">
    <property type="component" value="Unassembled WGS sequence"/>
</dbReference>
<dbReference type="AlphaFoldDB" id="A0A2G5BCU1"/>
<name>A0A2G5BCU1_COERN</name>
<keyword evidence="2" id="KW-0812">Transmembrane</keyword>
<feature type="region of interest" description="Disordered" evidence="1">
    <location>
        <begin position="46"/>
        <end position="73"/>
    </location>
</feature>
<organism evidence="3 4">
    <name type="scientific">Coemansia reversa (strain ATCC 12441 / NRRL 1564)</name>
    <dbReference type="NCBI Taxonomy" id="763665"/>
    <lineage>
        <taxon>Eukaryota</taxon>
        <taxon>Fungi</taxon>
        <taxon>Fungi incertae sedis</taxon>
        <taxon>Zoopagomycota</taxon>
        <taxon>Kickxellomycotina</taxon>
        <taxon>Kickxellomycetes</taxon>
        <taxon>Kickxellales</taxon>
        <taxon>Kickxellaceae</taxon>
        <taxon>Coemansia</taxon>
    </lineage>
</organism>
<dbReference type="OrthoDB" id="5590556at2759"/>
<sequence>MGLYTKALFVIIGGLLGGSVGFYYQAREDERLSELRKIKLEEMRRLNQASSKQHDTSRTNVDVDQEKKARRSD</sequence>
<feature type="transmembrane region" description="Helical" evidence="2">
    <location>
        <begin position="6"/>
        <end position="26"/>
    </location>
</feature>
<evidence type="ECO:0000256" key="2">
    <source>
        <dbReference type="SAM" id="Phobius"/>
    </source>
</evidence>
<evidence type="ECO:0000256" key="1">
    <source>
        <dbReference type="SAM" id="MobiDB-lite"/>
    </source>
</evidence>
<keyword evidence="2" id="KW-0472">Membrane</keyword>
<gene>
    <name evidence="3" type="ORF">COEREDRAFT_80890</name>
</gene>